<dbReference type="InterPro" id="IPR000788">
    <property type="entry name" value="RNR_lg_C"/>
</dbReference>
<dbReference type="InterPro" id="IPR039718">
    <property type="entry name" value="Rrm1"/>
</dbReference>
<reference evidence="3" key="1">
    <citation type="journal article" date="2021" name="Pharmaceuticals (Basel)">
        <title>epsilon(2)-Phages Are Naturally Bred and Have a Vastly Improved Host Range in Staphylococcus aureus over Wild Type Phages.</title>
        <authorList>
            <person name="Saez Moreno D."/>
            <person name="Visram Z."/>
            <person name="Mutti M."/>
            <person name="Restrepo-Cordoba M."/>
            <person name="Hartmann S."/>
            <person name="Kremers A.I."/>
            <person name="Tisakova L."/>
            <person name="Schertler S."/>
            <person name="Wittmann J."/>
            <person name="Kalali B."/>
            <person name="Monecke S."/>
            <person name="Ehricht R."/>
            <person name="Resch G."/>
            <person name="Corsini L."/>
        </authorList>
    </citation>
    <scope>NUCLEOTIDE SEQUENCE</scope>
</reference>
<dbReference type="Pfam" id="PF02867">
    <property type="entry name" value="Ribonuc_red_lgC"/>
    <property type="match status" value="1"/>
</dbReference>
<dbReference type="GO" id="GO:0005524">
    <property type="term" value="F:ATP binding"/>
    <property type="evidence" value="ECO:0007669"/>
    <property type="project" value="TreeGrafter"/>
</dbReference>
<dbReference type="GO" id="GO:0004748">
    <property type="term" value="F:ribonucleoside-diphosphate reductase activity, thioredoxin disulfide as acceptor"/>
    <property type="evidence" value="ECO:0007669"/>
    <property type="project" value="TreeGrafter"/>
</dbReference>
<proteinExistence type="inferred from homology"/>
<feature type="domain" description="Ribonucleotide reductase large subunit C-terminal" evidence="2">
    <location>
        <begin position="5"/>
        <end position="130"/>
    </location>
</feature>
<protein>
    <submittedName>
        <fullName evidence="3">Ribonucleotide reductase alpha subunit</fullName>
    </submittedName>
</protein>
<organism evidence="3 4">
    <name type="scientific">Staphylococcus phage PM56</name>
    <dbReference type="NCBI Taxonomy" id="2834980"/>
    <lineage>
        <taxon>Viruses</taxon>
        <taxon>Duplodnaviria</taxon>
        <taxon>Heunggongvirae</taxon>
        <taxon>Uroviricota</taxon>
        <taxon>Caudoviricetes</taxon>
        <taxon>Herelleviridae</taxon>
        <taxon>Twortvirinae</taxon>
        <taxon>Silviavirus</taxon>
        <taxon>Silviavirus remus</taxon>
    </lineage>
</organism>
<accession>A0A8E5KAS2</accession>
<evidence type="ECO:0000259" key="2">
    <source>
        <dbReference type="Pfam" id="PF02867"/>
    </source>
</evidence>
<evidence type="ECO:0000313" key="4">
    <source>
        <dbReference type="Proteomes" id="UP000676717"/>
    </source>
</evidence>
<dbReference type="Proteomes" id="UP000676717">
    <property type="component" value="Segment"/>
</dbReference>
<dbReference type="SUPFAM" id="SSF51998">
    <property type="entry name" value="PFL-like glycyl radical enzymes"/>
    <property type="match status" value="1"/>
</dbReference>
<evidence type="ECO:0000313" key="3">
    <source>
        <dbReference type="EMBL" id="QVD57606.1"/>
    </source>
</evidence>
<gene>
    <name evidence="3" type="ORF">PM56_061</name>
</gene>
<dbReference type="Gene3D" id="3.20.70.20">
    <property type="match status" value="1"/>
</dbReference>
<dbReference type="PANTHER" id="PTHR11573">
    <property type="entry name" value="RIBONUCLEOSIDE-DIPHOSPHATE REDUCTASE LARGE CHAIN"/>
    <property type="match status" value="1"/>
</dbReference>
<evidence type="ECO:0000256" key="1">
    <source>
        <dbReference type="ARBA" id="ARBA00010406"/>
    </source>
</evidence>
<dbReference type="EMBL" id="MW546071">
    <property type="protein sequence ID" value="QVD57606.1"/>
    <property type="molecule type" value="Genomic_DNA"/>
</dbReference>
<dbReference type="PANTHER" id="PTHR11573:SF6">
    <property type="entry name" value="RIBONUCLEOSIDE-DIPHOSPHATE REDUCTASE LARGE SUBUNIT"/>
    <property type="match status" value="1"/>
</dbReference>
<sequence length="150" mass="17416">MLPNKEDWSFVCDLSSMNLVKYDEWKHTDAVETLVYFLDAVMSEFIRDLEYLRDSAEKDKQEAFKFMERAYNFSVENRALGIGVLGYHSYLQSKLIPFESIKASQINEEIFKLLKEKTYKASEQLAKLYGEPSILKGYGRRNSCLMAVAP</sequence>
<dbReference type="GO" id="GO:0009263">
    <property type="term" value="P:deoxyribonucleotide biosynthetic process"/>
    <property type="evidence" value="ECO:0007669"/>
    <property type="project" value="TreeGrafter"/>
</dbReference>
<comment type="similarity">
    <text evidence="1">Belongs to the ribonucleoside diphosphate reductase large chain family.</text>
</comment>
<name>A0A8E5KAS2_9CAUD</name>